<evidence type="ECO:0000256" key="8">
    <source>
        <dbReference type="ARBA" id="ARBA00023065"/>
    </source>
</evidence>
<evidence type="ECO:0000256" key="1">
    <source>
        <dbReference type="ARBA" id="ARBA00004141"/>
    </source>
</evidence>
<proteinExistence type="inferred from homology"/>
<dbReference type="InterPro" id="IPR000568">
    <property type="entry name" value="ATP_synth_F0_asu"/>
</dbReference>
<name>A0A6G8QRY8_9NEOP</name>
<dbReference type="CDD" id="cd00310">
    <property type="entry name" value="ATP-synt_Fo_a_6"/>
    <property type="match status" value="1"/>
</dbReference>
<evidence type="ECO:0000256" key="5">
    <source>
        <dbReference type="ARBA" id="ARBA00022692"/>
    </source>
</evidence>
<comment type="similarity">
    <text evidence="2">Belongs to the ATPase A chain family.</text>
</comment>
<dbReference type="InterPro" id="IPR035908">
    <property type="entry name" value="F0_ATP_A_sf"/>
</dbReference>
<feature type="transmembrane region" description="Helical" evidence="12">
    <location>
        <begin position="20"/>
        <end position="45"/>
    </location>
</feature>
<keyword evidence="7 12" id="KW-1133">Transmembrane helix</keyword>
<dbReference type="PANTHER" id="PTHR11410">
    <property type="entry name" value="ATP SYNTHASE SUBUNIT A"/>
    <property type="match status" value="1"/>
</dbReference>
<dbReference type="Pfam" id="PF00119">
    <property type="entry name" value="ATP-synt_A"/>
    <property type="match status" value="1"/>
</dbReference>
<evidence type="ECO:0000256" key="12">
    <source>
        <dbReference type="SAM" id="Phobius"/>
    </source>
</evidence>
<dbReference type="NCBIfam" id="TIGR01131">
    <property type="entry name" value="ATP_synt_6_or_A"/>
    <property type="match status" value="1"/>
</dbReference>
<dbReference type="GO" id="GO:0046933">
    <property type="term" value="F:proton-transporting ATP synthase activity, rotational mechanism"/>
    <property type="evidence" value="ECO:0007669"/>
    <property type="project" value="TreeGrafter"/>
</dbReference>
<feature type="transmembrane region" description="Helical" evidence="12">
    <location>
        <begin position="190"/>
        <end position="214"/>
    </location>
</feature>
<keyword evidence="4" id="KW-0138">CF(0)</keyword>
<dbReference type="GO" id="GO:0005743">
    <property type="term" value="C:mitochondrial inner membrane"/>
    <property type="evidence" value="ECO:0007669"/>
    <property type="project" value="UniProtKB-SubCell"/>
</dbReference>
<evidence type="ECO:0000313" key="13">
    <source>
        <dbReference type="EMBL" id="QIN90100.1"/>
    </source>
</evidence>
<evidence type="ECO:0000256" key="6">
    <source>
        <dbReference type="ARBA" id="ARBA00022781"/>
    </source>
</evidence>
<dbReference type="AlphaFoldDB" id="A0A6G8QRY8"/>
<evidence type="ECO:0000256" key="11">
    <source>
        <dbReference type="RuleBase" id="RU004450"/>
    </source>
</evidence>
<feature type="transmembrane region" description="Helical" evidence="12">
    <location>
        <begin position="128"/>
        <end position="149"/>
    </location>
</feature>
<dbReference type="InterPro" id="IPR045083">
    <property type="entry name" value="ATP_synth_F0_asu_bact/mt"/>
</dbReference>
<keyword evidence="9 12" id="KW-0472">Membrane</keyword>
<dbReference type="PANTHER" id="PTHR11410:SF0">
    <property type="entry name" value="ATP SYNTHASE SUBUNIT A"/>
    <property type="match status" value="1"/>
</dbReference>
<keyword evidence="8" id="KW-0406">Ion transport</keyword>
<evidence type="ECO:0000256" key="2">
    <source>
        <dbReference type="ARBA" id="ARBA00006810"/>
    </source>
</evidence>
<evidence type="ECO:0000256" key="4">
    <source>
        <dbReference type="ARBA" id="ARBA00022547"/>
    </source>
</evidence>
<keyword evidence="6" id="KW-0375">Hydrogen ion transport</keyword>
<dbReference type="Gene3D" id="1.20.120.220">
    <property type="entry name" value="ATP synthase, F0 complex, subunit A"/>
    <property type="match status" value="1"/>
</dbReference>
<dbReference type="GO" id="GO:0045259">
    <property type="term" value="C:proton-transporting ATP synthase complex"/>
    <property type="evidence" value="ECO:0007669"/>
    <property type="project" value="UniProtKB-KW"/>
</dbReference>
<keyword evidence="5 12" id="KW-0812">Transmembrane</keyword>
<organism evidence="13">
    <name type="scientific">Columbicola passerinae</name>
    <dbReference type="NCBI Taxonomy" id="128994"/>
    <lineage>
        <taxon>Eukaryota</taxon>
        <taxon>Metazoa</taxon>
        <taxon>Ecdysozoa</taxon>
        <taxon>Arthropoda</taxon>
        <taxon>Hexapoda</taxon>
        <taxon>Insecta</taxon>
        <taxon>Pterygota</taxon>
        <taxon>Neoptera</taxon>
        <taxon>Paraneoptera</taxon>
        <taxon>Psocodea</taxon>
        <taxon>Troctomorpha</taxon>
        <taxon>Phthiraptera</taxon>
        <taxon>Ischnocera</taxon>
        <taxon>Philopteridae</taxon>
        <taxon>Columbicola</taxon>
    </lineage>
</organism>
<dbReference type="PROSITE" id="PS00449">
    <property type="entry name" value="ATPASE_A"/>
    <property type="match status" value="1"/>
</dbReference>
<evidence type="ECO:0000256" key="3">
    <source>
        <dbReference type="ARBA" id="ARBA00022448"/>
    </source>
</evidence>
<reference evidence="13" key="1">
    <citation type="submission" date="2020-02" db="EMBL/GenBank/DDBJ databases">
        <title>Mitochondrial genomes of Columbicola feather lice are highly fragmented, indicating repeated evolution of minicircle-type genomes in parasitic lice.</title>
        <authorList>
            <person name="Sweet A."/>
            <person name="Johnson K."/>
            <person name="Cameron S."/>
        </authorList>
    </citation>
    <scope>NUCLEOTIDE SEQUENCE</scope>
    <source>
        <strain evidence="13">15-8</strain>
        <tissue evidence="13">Whole louse</tissue>
    </source>
</reference>
<dbReference type="InterPro" id="IPR023011">
    <property type="entry name" value="ATP_synth_F0_asu_AS"/>
</dbReference>
<dbReference type="PRINTS" id="PR00123">
    <property type="entry name" value="ATPASEA"/>
</dbReference>
<sequence length="219" mass="24628">MTHSLMSIFDPEAFFLPIKWSQWVFLMIILGGSFFPVGEGLKLLVKELMSNLMVLFSQGIRDPKFSLIFLVSLFVFLFFINETGMIPFVFTSSSHLVFNLSLSIPMWMSGVLLLSLKSFLSHLLPQGSPMVLSPFLVFVELISLLVRPISLGVRLMSNIMAGHMVLCLIQSMCGDLLSGQSLFSIVLSSMFLMFEVAVALVQAFVFVNLTYMYLKESEH</sequence>
<keyword evidence="10" id="KW-0066">ATP synthesis</keyword>
<evidence type="ECO:0000256" key="9">
    <source>
        <dbReference type="ARBA" id="ARBA00023136"/>
    </source>
</evidence>
<gene>
    <name evidence="13" type="primary">ATP6</name>
</gene>
<accession>A0A6G8QRY8</accession>
<protein>
    <recommendedName>
        <fullName evidence="11">ATP synthase subunit a</fullName>
    </recommendedName>
</protein>
<geneLocation type="mitochondrion" evidence="13"/>
<dbReference type="EMBL" id="MT094285">
    <property type="protein sequence ID" value="QIN90100.1"/>
    <property type="molecule type" value="Genomic_DNA"/>
</dbReference>
<dbReference type="SUPFAM" id="SSF81336">
    <property type="entry name" value="F1F0 ATP synthase subunit A"/>
    <property type="match status" value="1"/>
</dbReference>
<keyword evidence="13" id="KW-0496">Mitochondrion</keyword>
<feature type="transmembrane region" description="Helical" evidence="12">
    <location>
        <begin position="96"/>
        <end position="116"/>
    </location>
</feature>
<keyword evidence="3" id="KW-0813">Transport</keyword>
<feature type="transmembrane region" description="Helical" evidence="12">
    <location>
        <begin position="65"/>
        <end position="90"/>
    </location>
</feature>
<evidence type="ECO:0000256" key="10">
    <source>
        <dbReference type="ARBA" id="ARBA00023310"/>
    </source>
</evidence>
<evidence type="ECO:0000256" key="7">
    <source>
        <dbReference type="ARBA" id="ARBA00022989"/>
    </source>
</evidence>
<comment type="subcellular location">
    <subcellularLocation>
        <location evidence="1">Membrane</location>
        <topology evidence="1">Multi-pass membrane protein</topology>
    </subcellularLocation>
    <subcellularLocation>
        <location evidence="11">Mitochondrion inner membrane</location>
        <topology evidence="11">Multi-pass membrane protein</topology>
    </subcellularLocation>
</comment>